<feature type="transmembrane region" description="Helical" evidence="1">
    <location>
        <begin position="59"/>
        <end position="81"/>
    </location>
</feature>
<feature type="transmembrane region" description="Helical" evidence="1">
    <location>
        <begin position="87"/>
        <end position="108"/>
    </location>
</feature>
<sequence>MNTEMPPTGDPAKTESSSLGELLGDVTRDMSTLMRQEIDLAKVELKETATRAGKGSAMLAGAGVAGHFVLIFLSLALWWALGTLWGLGWSGVAIAVVWAIIGTVLAVLGRKEIKQAKGLPQTSATLQEIPPTFKPNS</sequence>
<keyword evidence="1" id="KW-0472">Membrane</keyword>
<name>A0ABP9TN14_9MICC</name>
<gene>
    <name evidence="2" type="ORF">GCM10025778_09060</name>
</gene>
<dbReference type="InterPro" id="IPR009937">
    <property type="entry name" value="Phage_holin_3_6"/>
</dbReference>
<protein>
    <recommendedName>
        <fullName evidence="4">Superfamily III holin-X</fullName>
    </recommendedName>
</protein>
<evidence type="ECO:0008006" key="4">
    <source>
        <dbReference type="Google" id="ProtNLM"/>
    </source>
</evidence>
<keyword evidence="1" id="KW-1133">Transmembrane helix</keyword>
<keyword evidence="1" id="KW-0812">Transmembrane</keyword>
<reference evidence="3" key="1">
    <citation type="journal article" date="2019" name="Int. J. Syst. Evol. Microbiol.">
        <title>The Global Catalogue of Microorganisms (GCM) 10K type strain sequencing project: providing services to taxonomists for standard genome sequencing and annotation.</title>
        <authorList>
            <consortium name="The Broad Institute Genomics Platform"/>
            <consortium name="The Broad Institute Genome Sequencing Center for Infectious Disease"/>
            <person name="Wu L."/>
            <person name="Ma J."/>
        </authorList>
    </citation>
    <scope>NUCLEOTIDE SEQUENCE [LARGE SCALE GENOMIC DNA]</scope>
    <source>
        <strain evidence="3">JCM 18952</strain>
    </source>
</reference>
<organism evidence="2 3">
    <name type="scientific">Paeniglutamicibacter antarcticus</name>
    <dbReference type="NCBI Taxonomy" id="494023"/>
    <lineage>
        <taxon>Bacteria</taxon>
        <taxon>Bacillati</taxon>
        <taxon>Actinomycetota</taxon>
        <taxon>Actinomycetes</taxon>
        <taxon>Micrococcales</taxon>
        <taxon>Micrococcaceae</taxon>
        <taxon>Paeniglutamicibacter</taxon>
    </lineage>
</organism>
<evidence type="ECO:0000313" key="2">
    <source>
        <dbReference type="EMBL" id="GAA5226375.1"/>
    </source>
</evidence>
<keyword evidence="3" id="KW-1185">Reference proteome</keyword>
<dbReference type="RefSeq" id="WP_210102382.1">
    <property type="nucleotide sequence ID" value="NZ_BAABLK010000017.1"/>
</dbReference>
<evidence type="ECO:0000256" key="1">
    <source>
        <dbReference type="SAM" id="Phobius"/>
    </source>
</evidence>
<comment type="caution">
    <text evidence="2">The sequence shown here is derived from an EMBL/GenBank/DDBJ whole genome shotgun (WGS) entry which is preliminary data.</text>
</comment>
<proteinExistence type="predicted"/>
<dbReference type="EMBL" id="BAABLK010000017">
    <property type="protein sequence ID" value="GAA5226375.1"/>
    <property type="molecule type" value="Genomic_DNA"/>
</dbReference>
<dbReference type="Proteomes" id="UP001501257">
    <property type="component" value="Unassembled WGS sequence"/>
</dbReference>
<dbReference type="Pfam" id="PF07332">
    <property type="entry name" value="Phage_holin_3_6"/>
    <property type="match status" value="1"/>
</dbReference>
<accession>A0ABP9TN14</accession>
<evidence type="ECO:0000313" key="3">
    <source>
        <dbReference type="Proteomes" id="UP001501257"/>
    </source>
</evidence>